<evidence type="ECO:0000256" key="9">
    <source>
        <dbReference type="ARBA" id="ARBA00022801"/>
    </source>
</evidence>
<comment type="caution">
    <text evidence="18">The sequence shown here is derived from an EMBL/GenBank/DDBJ whole genome shotgun (WGS) entry which is preliminary data.</text>
</comment>
<keyword evidence="12" id="KW-0653">Protein transport</keyword>
<evidence type="ECO:0000256" key="11">
    <source>
        <dbReference type="ARBA" id="ARBA00022842"/>
    </source>
</evidence>
<keyword evidence="4" id="KW-0150">Chloroplast</keyword>
<reference evidence="18 19" key="1">
    <citation type="submission" date="2024-04" db="EMBL/GenBank/DDBJ databases">
        <title>Tritrichomonas musculus Genome.</title>
        <authorList>
            <person name="Alves-Ferreira E."/>
            <person name="Grigg M."/>
            <person name="Lorenzi H."/>
            <person name="Galac M."/>
        </authorList>
    </citation>
    <scope>NUCLEOTIDE SEQUENCE [LARGE SCALE GENOMIC DNA]</scope>
    <source>
        <strain evidence="18 19">EAF2021</strain>
    </source>
</reference>
<keyword evidence="10" id="KW-1002">Plastid outer membrane</keyword>
<organism evidence="18 19">
    <name type="scientific">Tritrichomonas musculus</name>
    <dbReference type="NCBI Taxonomy" id="1915356"/>
    <lineage>
        <taxon>Eukaryota</taxon>
        <taxon>Metamonada</taxon>
        <taxon>Parabasalia</taxon>
        <taxon>Tritrichomonadida</taxon>
        <taxon>Tritrichomonadidae</taxon>
        <taxon>Tritrichomonas</taxon>
    </lineage>
</organism>
<dbReference type="PANTHER" id="PTHR10903">
    <property type="entry name" value="GTPASE, IMAP FAMILY MEMBER-RELATED"/>
    <property type="match status" value="1"/>
</dbReference>
<dbReference type="InterPro" id="IPR027417">
    <property type="entry name" value="P-loop_NTPase"/>
</dbReference>
<evidence type="ECO:0000256" key="3">
    <source>
        <dbReference type="ARBA" id="ARBA00022448"/>
    </source>
</evidence>
<evidence type="ECO:0000256" key="10">
    <source>
        <dbReference type="ARBA" id="ARBA00022805"/>
    </source>
</evidence>
<dbReference type="InterPro" id="IPR045058">
    <property type="entry name" value="GIMA/IAN/Toc"/>
</dbReference>
<keyword evidence="5" id="KW-0934">Plastid</keyword>
<evidence type="ECO:0000313" key="19">
    <source>
        <dbReference type="Proteomes" id="UP001470230"/>
    </source>
</evidence>
<gene>
    <name evidence="18" type="ORF">M9Y10_000168</name>
</gene>
<dbReference type="EMBL" id="JAPFFF010000001">
    <property type="protein sequence ID" value="KAK8897933.1"/>
    <property type="molecule type" value="Genomic_DNA"/>
</dbReference>
<protein>
    <recommendedName>
        <fullName evidence="17">AIG1-type G domain-containing protein</fullName>
    </recommendedName>
</protein>
<evidence type="ECO:0000256" key="8">
    <source>
        <dbReference type="ARBA" id="ARBA00022741"/>
    </source>
</evidence>
<evidence type="ECO:0000256" key="7">
    <source>
        <dbReference type="ARBA" id="ARBA00022723"/>
    </source>
</evidence>
<proteinExistence type="predicted"/>
<evidence type="ECO:0000256" key="5">
    <source>
        <dbReference type="ARBA" id="ARBA00022640"/>
    </source>
</evidence>
<keyword evidence="6" id="KW-0812">Transmembrane</keyword>
<evidence type="ECO:0000256" key="6">
    <source>
        <dbReference type="ARBA" id="ARBA00022692"/>
    </source>
</evidence>
<comment type="cofactor">
    <cofactor evidence="1">
        <name>Mg(2+)</name>
        <dbReference type="ChEBI" id="CHEBI:18420"/>
    </cofactor>
</comment>
<dbReference type="SUPFAM" id="SSF52540">
    <property type="entry name" value="P-loop containing nucleoside triphosphate hydrolases"/>
    <property type="match status" value="1"/>
</dbReference>
<evidence type="ECO:0000256" key="1">
    <source>
        <dbReference type="ARBA" id="ARBA00001946"/>
    </source>
</evidence>
<feature type="domain" description="AIG1-type G" evidence="17">
    <location>
        <begin position="11"/>
        <end position="138"/>
    </location>
</feature>
<dbReference type="PANTHER" id="PTHR10903:SF135">
    <property type="entry name" value="TRANSLOCASE OF CHLOROPLAST 120, CHLOROPLASTIC-RELATED"/>
    <property type="match status" value="1"/>
</dbReference>
<evidence type="ECO:0000256" key="16">
    <source>
        <dbReference type="ARBA" id="ARBA00024013"/>
    </source>
</evidence>
<keyword evidence="13" id="KW-1133">Transmembrane helix</keyword>
<keyword evidence="19" id="KW-1185">Reference proteome</keyword>
<accession>A0ABR2L4G0</accession>
<evidence type="ECO:0000256" key="13">
    <source>
        <dbReference type="ARBA" id="ARBA00022989"/>
    </source>
</evidence>
<dbReference type="Pfam" id="PF04548">
    <property type="entry name" value="AIG1"/>
    <property type="match status" value="1"/>
</dbReference>
<keyword evidence="9" id="KW-0378">Hydrolase</keyword>
<evidence type="ECO:0000313" key="18">
    <source>
        <dbReference type="EMBL" id="KAK8897933.1"/>
    </source>
</evidence>
<evidence type="ECO:0000256" key="14">
    <source>
        <dbReference type="ARBA" id="ARBA00023134"/>
    </source>
</evidence>
<dbReference type="Proteomes" id="UP001470230">
    <property type="component" value="Unassembled WGS sequence"/>
</dbReference>
<evidence type="ECO:0000256" key="12">
    <source>
        <dbReference type="ARBA" id="ARBA00022927"/>
    </source>
</evidence>
<dbReference type="InterPro" id="IPR006703">
    <property type="entry name" value="G_AIG1"/>
</dbReference>
<sequence length="362" mass="42546">MTEEGNERCVTVLVIGESGVGKSQNGCAFLEKDDAFETNSSPDSCTYRTSAQRNVVNGIARYYIDTQGLASTDGLDAEYIQQMVEFLKEWRHGVNAFFIVLNVQNPRFDQGIQRLIQLINDFFNNPDFWNQTGIIFTRCYPNYFNKEVAETRYRQKVVDFVKTLPGCSDINPQMPCFFVDSLNYRNDEATRFEYVRAFEFAHRNNPVPTQRLQVVRPDYKKKEEEELKKVLIKEENVGEGVNKKKVFYYQDQKRSKITDWHGNIRYTTPEVMREWTEEKKTKVEEETKVERNKTREEKMKWVSCGGRRYIIAGPKPKAPVHDYYLDTTNYTEYKRQVITDPEGNVAFGDWIKTREWSESQRS</sequence>
<keyword evidence="7" id="KW-0479">Metal-binding</keyword>
<keyword evidence="3" id="KW-0813">Transport</keyword>
<comment type="subcellular location">
    <subcellularLocation>
        <location evidence="2">Membrane</location>
        <topology evidence="2">Single-pass membrane protein</topology>
    </subcellularLocation>
    <subcellularLocation>
        <location evidence="16">Plastid</location>
        <location evidence="16">Chloroplast outer membrane</location>
    </subcellularLocation>
</comment>
<evidence type="ECO:0000259" key="17">
    <source>
        <dbReference type="Pfam" id="PF04548"/>
    </source>
</evidence>
<keyword evidence="8" id="KW-0547">Nucleotide-binding</keyword>
<keyword evidence="15" id="KW-0472">Membrane</keyword>
<evidence type="ECO:0000256" key="15">
    <source>
        <dbReference type="ARBA" id="ARBA00023136"/>
    </source>
</evidence>
<evidence type="ECO:0000256" key="2">
    <source>
        <dbReference type="ARBA" id="ARBA00004167"/>
    </source>
</evidence>
<evidence type="ECO:0000256" key="4">
    <source>
        <dbReference type="ARBA" id="ARBA00022528"/>
    </source>
</evidence>
<name>A0ABR2L4G0_9EUKA</name>
<keyword evidence="11" id="KW-0460">Magnesium</keyword>
<dbReference type="Gene3D" id="3.40.50.300">
    <property type="entry name" value="P-loop containing nucleotide triphosphate hydrolases"/>
    <property type="match status" value="1"/>
</dbReference>
<keyword evidence="14" id="KW-0342">GTP-binding</keyword>